<accession>A0A484TXA7</accession>
<dbReference type="AlphaFoldDB" id="A0A484TXA7"/>
<reference evidence="3" key="1">
    <citation type="submission" date="2019-03" db="EMBL/GenBank/DDBJ databases">
        <authorList>
            <person name="Danneels B."/>
        </authorList>
    </citation>
    <scope>NUCLEOTIDE SEQUENCE</scope>
</reference>
<organism evidence="3">
    <name type="scientific">plant metagenome</name>
    <dbReference type="NCBI Taxonomy" id="1297885"/>
    <lineage>
        <taxon>unclassified sequences</taxon>
        <taxon>metagenomes</taxon>
        <taxon>organismal metagenomes</taxon>
    </lineage>
</organism>
<dbReference type="SUPFAM" id="SSF49265">
    <property type="entry name" value="Fibronectin type III"/>
    <property type="match status" value="1"/>
</dbReference>
<dbReference type="InterPro" id="IPR036116">
    <property type="entry name" value="FN3_sf"/>
</dbReference>
<sequence length="1061" mass="114820">MSTTRIHDEAPEGAFFHGHAEPRQGGVRIVGAKGGKGGGSVRQPVESPDSLHSTAYAKVLDLVSEGPIVGPVHGLTGLLRDIYLEGTPIQNADGSLNFQGVQADFRAGTQEQDYIPGFPNAESTAVVGVELRASQPWVRLISNTDLSAVRLTLEVRGLRQQSTSTGDVSGYRVDYVIELQTDGGAWANVLTGAFDGKTTSVYARSHRIDLPTAASGWNLRVRRTTPNSDSSTIVDATFVQSITEIIDAKLRYPMSSLVGLQVDASQFQSVPARGFHFRGRILSVPSNYEPESRSYSGAWDGTLKQAYTNNPAWVFYDMAASDRYGVRQRIGAARLSMLKWALYPIAQYCDELVPDGFGGQEPRFTCNAYLQQEGDAYRVMSDLASVFRGMAYETSGSVMAAADMPGDPTYTYSSANVIDGRFSYTGSALRTRYTVAQVSWNDLSDQGRGKVEVVEDREAQARYGLRIVQVSAFGCTSRGQAVRAAKWRLLTSQVETQGVTFRVGLDQALVMPGKVIRVVDPHRAGRRIGGRIRMASTTVIEVDAEVGVRPGDRLVVNLPSGISESREISSAVGEFIHADQTVWTVDSTEITADMVGLPGATLTITVTRPFSELPEPEAVWTVESEALSSQLYRVMSVSRQDAMTAQISAVQHEPGKFSSVDYGTKLDPVPITVVPPGVQPPPRDIVLSSYSVVDQGIARHVAQIRWAPPESQAISYQVQWRRDRSDWVEAGRTGSSSMELQDIRAGGYVVRVRAMNAMGVPSIWAYSAETQLQGDLAPPLALAYLNPTSLVFGVRLDWGFPVGPSIIERTELWYGQVDDLQQAIKLGDFAYPQSTHTLMGLAAGAQFFFWGRLVDKNGEIGPWYPVSGGGVMGQASSDAGEILEYLQGQITETQLAQALIEKIDSGGESAVVVEQLVNQLAAMYTIKTQITDGGRTYLAGIGVGVENNEGTIESQVLVAADRFAVIHPNGTTTTSPFVIQGGQAFMNQAFIADGTITNAKIGQVIQSNNYIAGQQGWRIDKAGGFELNGSVAGQGRVSISNQLLRVYDGNGVERVRLGIWS</sequence>
<dbReference type="PANTHER" id="PTHR36251:SF2">
    <property type="entry name" value="GIFSY-2 PROPHAGE HOST SPECIFICITY PROTEIN J, PHAGE LAMBDA"/>
    <property type="match status" value="1"/>
</dbReference>
<dbReference type="InterPro" id="IPR032876">
    <property type="entry name" value="J_dom"/>
</dbReference>
<feature type="compositionally biased region" description="Basic and acidic residues" evidence="1">
    <location>
        <begin position="1"/>
        <end position="10"/>
    </location>
</feature>
<gene>
    <name evidence="4" type="ORF">ISE1_2863</name>
    <name evidence="3" type="ORF">ISE2_2842</name>
</gene>
<feature type="domain" description="Fibronectin type-III" evidence="2">
    <location>
        <begin position="681"/>
        <end position="775"/>
    </location>
</feature>
<dbReference type="EMBL" id="CAADIM010000017">
    <property type="protein sequence ID" value="VFR80145.1"/>
    <property type="molecule type" value="Genomic_DNA"/>
</dbReference>
<dbReference type="PROSITE" id="PS50853">
    <property type="entry name" value="FN3"/>
    <property type="match status" value="1"/>
</dbReference>
<proteinExistence type="predicted"/>
<dbReference type="InterPro" id="IPR003961">
    <property type="entry name" value="FN3_dom"/>
</dbReference>
<dbReference type="EMBL" id="CAADIN010000006">
    <property type="protein sequence ID" value="VFR79518.1"/>
    <property type="molecule type" value="Genomic_DNA"/>
</dbReference>
<dbReference type="Pfam" id="PF09327">
    <property type="entry name" value="Phage_Tail_Tip"/>
    <property type="match status" value="1"/>
</dbReference>
<dbReference type="PANTHER" id="PTHR36251">
    <property type="entry name" value="FELS-1 PROPHAGE HOST SPECIFICITY PROTEIN-RELATED"/>
    <property type="match status" value="1"/>
</dbReference>
<dbReference type="InterPro" id="IPR013783">
    <property type="entry name" value="Ig-like_fold"/>
</dbReference>
<evidence type="ECO:0000259" key="2">
    <source>
        <dbReference type="PROSITE" id="PS50853"/>
    </source>
</evidence>
<dbReference type="Pfam" id="PF13550">
    <property type="entry name" value="Phage-tail_3"/>
    <property type="match status" value="1"/>
</dbReference>
<name>A0A484TXA7_9ZZZZ</name>
<evidence type="ECO:0000313" key="3">
    <source>
        <dbReference type="EMBL" id="VFR79518.1"/>
    </source>
</evidence>
<evidence type="ECO:0000256" key="1">
    <source>
        <dbReference type="SAM" id="MobiDB-lite"/>
    </source>
</evidence>
<dbReference type="InterPro" id="IPR053171">
    <property type="entry name" value="Viral_Tip_Attach_Protein"/>
</dbReference>
<dbReference type="InterPro" id="IPR015406">
    <property type="entry name" value="GpJ_CSF"/>
</dbReference>
<feature type="region of interest" description="Disordered" evidence="1">
    <location>
        <begin position="1"/>
        <end position="48"/>
    </location>
</feature>
<dbReference type="Gene3D" id="2.60.40.10">
    <property type="entry name" value="Immunoglobulins"/>
    <property type="match status" value="1"/>
</dbReference>
<dbReference type="InterPro" id="IPR055385">
    <property type="entry name" value="GpJ_HDII-ins2"/>
</dbReference>
<dbReference type="CDD" id="cd00063">
    <property type="entry name" value="FN3"/>
    <property type="match status" value="1"/>
</dbReference>
<dbReference type="Pfam" id="PF24801">
    <property type="entry name" value="FNIII-A_GpJ"/>
    <property type="match status" value="1"/>
</dbReference>
<protein>
    <submittedName>
        <fullName evidence="3">Phage tail fiber protein</fullName>
    </submittedName>
</protein>
<evidence type="ECO:0000313" key="4">
    <source>
        <dbReference type="EMBL" id="VFR80145.1"/>
    </source>
</evidence>